<keyword evidence="2 5" id="KW-0812">Transmembrane</keyword>
<name>A0A1A8Z6Y1_9ACTN</name>
<feature type="transmembrane region" description="Helical" evidence="5">
    <location>
        <begin position="223"/>
        <end position="243"/>
    </location>
</feature>
<evidence type="ECO:0000259" key="6">
    <source>
        <dbReference type="Pfam" id="PF01061"/>
    </source>
</evidence>
<accession>A0A1A8Z6Y1</accession>
<dbReference type="RefSeq" id="WP_091658019.1">
    <property type="nucleotide sequence ID" value="NZ_LT594323.1"/>
</dbReference>
<dbReference type="GO" id="GO:0140359">
    <property type="term" value="F:ABC-type transporter activity"/>
    <property type="evidence" value="ECO:0007669"/>
    <property type="project" value="InterPro"/>
</dbReference>
<evidence type="ECO:0000256" key="5">
    <source>
        <dbReference type="SAM" id="Phobius"/>
    </source>
</evidence>
<protein>
    <submittedName>
        <fullName evidence="7">ABC-2 type transport system permease protein</fullName>
    </submittedName>
</protein>
<gene>
    <name evidence="7" type="ORF">GA0070611_0959</name>
</gene>
<dbReference type="Pfam" id="PF01061">
    <property type="entry name" value="ABC2_membrane"/>
    <property type="match status" value="1"/>
</dbReference>
<reference evidence="8" key="1">
    <citation type="submission" date="2016-06" db="EMBL/GenBank/DDBJ databases">
        <authorList>
            <person name="Varghese N."/>
            <person name="Submissions Spin"/>
        </authorList>
    </citation>
    <scope>NUCLEOTIDE SEQUENCE [LARGE SCALE GENOMIC DNA]</scope>
    <source>
        <strain evidence="8">DSM 44815</strain>
    </source>
</reference>
<dbReference type="STRING" id="261654.GA0070611_0959"/>
<feature type="transmembrane region" description="Helical" evidence="5">
    <location>
        <begin position="56"/>
        <end position="82"/>
    </location>
</feature>
<evidence type="ECO:0000256" key="4">
    <source>
        <dbReference type="ARBA" id="ARBA00023136"/>
    </source>
</evidence>
<comment type="subcellular location">
    <subcellularLocation>
        <location evidence="1">Membrane</location>
        <topology evidence="1">Multi-pass membrane protein</topology>
    </subcellularLocation>
</comment>
<dbReference type="PANTHER" id="PTHR43027">
    <property type="entry name" value="DOXORUBICIN RESISTANCE ABC TRANSPORTER PERMEASE PROTEIN DRRC-RELATED"/>
    <property type="match status" value="1"/>
</dbReference>
<keyword evidence="4 5" id="KW-0472">Membrane</keyword>
<evidence type="ECO:0000256" key="2">
    <source>
        <dbReference type="ARBA" id="ARBA00022692"/>
    </source>
</evidence>
<dbReference type="GO" id="GO:0016020">
    <property type="term" value="C:membrane"/>
    <property type="evidence" value="ECO:0007669"/>
    <property type="project" value="UniProtKB-SubCell"/>
</dbReference>
<evidence type="ECO:0000313" key="8">
    <source>
        <dbReference type="Proteomes" id="UP000199385"/>
    </source>
</evidence>
<dbReference type="InterPro" id="IPR013525">
    <property type="entry name" value="ABC2_TM"/>
</dbReference>
<dbReference type="AlphaFoldDB" id="A0A1A8Z6Y1"/>
<feature type="transmembrane region" description="Helical" evidence="5">
    <location>
        <begin position="21"/>
        <end position="44"/>
    </location>
</feature>
<evidence type="ECO:0000256" key="1">
    <source>
        <dbReference type="ARBA" id="ARBA00004141"/>
    </source>
</evidence>
<feature type="transmembrane region" description="Helical" evidence="5">
    <location>
        <begin position="141"/>
        <end position="163"/>
    </location>
</feature>
<evidence type="ECO:0000313" key="7">
    <source>
        <dbReference type="EMBL" id="SBT39586.1"/>
    </source>
</evidence>
<feature type="transmembrane region" description="Helical" evidence="5">
    <location>
        <begin position="103"/>
        <end position="129"/>
    </location>
</feature>
<dbReference type="PANTHER" id="PTHR43027:SF2">
    <property type="entry name" value="TRANSPORT PERMEASE PROTEIN"/>
    <property type="match status" value="1"/>
</dbReference>
<feature type="transmembrane region" description="Helical" evidence="5">
    <location>
        <begin position="175"/>
        <end position="193"/>
    </location>
</feature>
<sequence length="246" mass="25761">MNGTAFRRILAVETRLFLRDRAAVLVALGLPTAILVVLGLIPALRRADPMFGGRTFVGYFAPSLLVVSMAVSGVNLLAQTLAGYRERGVLRRLATTPVHPATLLAAQLVLNVAVMVLSALLVVVVGRLAFDVPLPRRPVGFTVVFGIGAAALLALGLLVAAVARSSRSAGGLSSVLFMTTMFVGGVYVPRFLLPDVVARLGDYTPPGVQALLDAWTGTSPRPLPLAIMAVVALAAGAAAARLFRWE</sequence>
<dbReference type="PATRIC" id="fig|261654.4.peg.987"/>
<dbReference type="EMBL" id="LT594323">
    <property type="protein sequence ID" value="SBT39586.1"/>
    <property type="molecule type" value="Genomic_DNA"/>
</dbReference>
<keyword evidence="3 5" id="KW-1133">Transmembrane helix</keyword>
<feature type="domain" description="ABC-2 type transporter transmembrane" evidence="6">
    <location>
        <begin position="5"/>
        <end position="194"/>
    </location>
</feature>
<proteinExistence type="predicted"/>
<organism evidence="7 8">
    <name type="scientific">Micromonospora auratinigra</name>
    <dbReference type="NCBI Taxonomy" id="261654"/>
    <lineage>
        <taxon>Bacteria</taxon>
        <taxon>Bacillati</taxon>
        <taxon>Actinomycetota</taxon>
        <taxon>Actinomycetes</taxon>
        <taxon>Micromonosporales</taxon>
        <taxon>Micromonosporaceae</taxon>
        <taxon>Micromonospora</taxon>
    </lineage>
</organism>
<keyword evidence="8" id="KW-1185">Reference proteome</keyword>
<dbReference type="OrthoDB" id="3217868at2"/>
<dbReference type="InterPro" id="IPR052902">
    <property type="entry name" value="ABC-2_transporter"/>
</dbReference>
<dbReference type="Proteomes" id="UP000199385">
    <property type="component" value="Chromosome I"/>
</dbReference>
<evidence type="ECO:0000256" key="3">
    <source>
        <dbReference type="ARBA" id="ARBA00022989"/>
    </source>
</evidence>